<proteinExistence type="predicted"/>
<gene>
    <name evidence="1" type="ORF">MRB53_009239</name>
</gene>
<sequence length="281" mass="31611">MNGHPGEEQALKVTHEDNTSRGRGRGVFRGRGRGRGRQPFNKATIECFQCHKLGHFQYEYPSWEKGANYAKLDEGEELLLMSYVELNHAKREEVCFLDSGCSNHMSGNKEWFSDLDVQFRQTVKLGDNSRMAVVGKGNVRTQVNGITQANKGWNWDMSREEMALDVLEWGDSEEEDDEAENEGELGVEVNENEEAGSNGTNGAGSSGTSSPSRESHDENFSGPVERRARRVSLWMQDYETGEGLSEEEDLNAMMILTEADPITFEEAVKSKKWRDAMNAEI</sequence>
<name>A0ACC2LNK8_PERAE</name>
<evidence type="ECO:0000313" key="2">
    <source>
        <dbReference type="Proteomes" id="UP001234297"/>
    </source>
</evidence>
<reference evidence="1 2" key="1">
    <citation type="journal article" date="2022" name="Hortic Res">
        <title>A haplotype resolved chromosomal level avocado genome allows analysis of novel avocado genes.</title>
        <authorList>
            <person name="Nath O."/>
            <person name="Fletcher S.J."/>
            <person name="Hayward A."/>
            <person name="Shaw L.M."/>
            <person name="Masouleh A.K."/>
            <person name="Furtado A."/>
            <person name="Henry R.J."/>
            <person name="Mitter N."/>
        </authorList>
    </citation>
    <scope>NUCLEOTIDE SEQUENCE [LARGE SCALE GENOMIC DNA]</scope>
    <source>
        <strain evidence="2">cv. Hass</strain>
    </source>
</reference>
<evidence type="ECO:0000313" key="1">
    <source>
        <dbReference type="EMBL" id="KAJ8634972.1"/>
    </source>
</evidence>
<dbReference type="EMBL" id="CM056811">
    <property type="protein sequence ID" value="KAJ8634972.1"/>
    <property type="molecule type" value="Genomic_DNA"/>
</dbReference>
<protein>
    <submittedName>
        <fullName evidence="1">Uncharacterized protein</fullName>
    </submittedName>
</protein>
<organism evidence="1 2">
    <name type="scientific">Persea americana</name>
    <name type="common">Avocado</name>
    <dbReference type="NCBI Taxonomy" id="3435"/>
    <lineage>
        <taxon>Eukaryota</taxon>
        <taxon>Viridiplantae</taxon>
        <taxon>Streptophyta</taxon>
        <taxon>Embryophyta</taxon>
        <taxon>Tracheophyta</taxon>
        <taxon>Spermatophyta</taxon>
        <taxon>Magnoliopsida</taxon>
        <taxon>Magnoliidae</taxon>
        <taxon>Laurales</taxon>
        <taxon>Lauraceae</taxon>
        <taxon>Persea</taxon>
    </lineage>
</organism>
<accession>A0ACC2LNK8</accession>
<dbReference type="Proteomes" id="UP001234297">
    <property type="component" value="Chromosome 3"/>
</dbReference>
<keyword evidence="2" id="KW-1185">Reference proteome</keyword>
<comment type="caution">
    <text evidence="1">The sequence shown here is derived from an EMBL/GenBank/DDBJ whole genome shotgun (WGS) entry which is preliminary data.</text>
</comment>